<dbReference type="Proteomes" id="UP001243375">
    <property type="component" value="Unassembled WGS sequence"/>
</dbReference>
<gene>
    <name evidence="1" type="ORF">QFC22_005272</name>
</gene>
<proteinExistence type="predicted"/>
<accession>A0ACC2WVH9</accession>
<keyword evidence="2" id="KW-1185">Reference proteome</keyword>
<evidence type="ECO:0000313" key="1">
    <source>
        <dbReference type="EMBL" id="KAJ9115513.1"/>
    </source>
</evidence>
<sequence>MPSDSSSTPPAYRAYDTEHEQPAASTSYSPKSSNIRIVHAPSDRPILEKKPSLVDELLPVPVALQAHHPSDSQHGVKSSILRIGSVGVIIVFLLTITFYGTAVIGTVDGSLRTNLSMKGVVGSLVGSLQGSLKGVEDNMESLTLGGGDEPEERPSELQSDVWDDTELSDVQVQPTDGTVYGLTHPDWSQYTFLRTLPQSALELGKPETRLIIVGDIHGSFRPLKKLMKKLSFDHKHDKIIHVGDVIAKGPEPHSVLDYLRENKVKGVRGNHDEKVIEWRSWMRWAGKGYQSDATTGSNDDDDEGWRKFIDELDREFPPNADNDELSESQREQLEKELASKSKSFPKDWSWRSEHWKIARALSRENYQYMVDLPLTLHLPSVHSIVVHAGLLARDPSKKATSKDRPYAPSTKSDTTDTEFSASTRTRDEIALLRTIPQNRDPYTLLNIRSVLKDGETTRKANKGTPWSEIWQDEMSRCTGPGSGLVDDSQGSVEEDEEIDRVEDEERRGSKGRKKGGKLPMMDCSPVTVIYGHAGKLFVTPTERLADCFCQPVEVSISSSIARV</sequence>
<protein>
    <submittedName>
        <fullName evidence="1">Uncharacterized protein</fullName>
    </submittedName>
</protein>
<evidence type="ECO:0000313" key="2">
    <source>
        <dbReference type="Proteomes" id="UP001243375"/>
    </source>
</evidence>
<comment type="caution">
    <text evidence="1">The sequence shown here is derived from an EMBL/GenBank/DDBJ whole genome shotgun (WGS) entry which is preliminary data.</text>
</comment>
<reference evidence="1" key="1">
    <citation type="submission" date="2023-04" db="EMBL/GenBank/DDBJ databases">
        <title>Draft Genome sequencing of Naganishia species isolated from polar environments using Oxford Nanopore Technology.</title>
        <authorList>
            <person name="Leo P."/>
            <person name="Venkateswaran K."/>
        </authorList>
    </citation>
    <scope>NUCLEOTIDE SEQUENCE</scope>
    <source>
        <strain evidence="1">MNA-CCFEE 5425</strain>
    </source>
</reference>
<organism evidence="1 2">
    <name type="scientific">Naganishia vaughanmartiniae</name>
    <dbReference type="NCBI Taxonomy" id="1424756"/>
    <lineage>
        <taxon>Eukaryota</taxon>
        <taxon>Fungi</taxon>
        <taxon>Dikarya</taxon>
        <taxon>Basidiomycota</taxon>
        <taxon>Agaricomycotina</taxon>
        <taxon>Tremellomycetes</taxon>
        <taxon>Filobasidiales</taxon>
        <taxon>Filobasidiaceae</taxon>
        <taxon>Naganishia</taxon>
    </lineage>
</organism>
<name>A0ACC2WVH9_9TREE</name>
<dbReference type="EMBL" id="JASBWU010000016">
    <property type="protein sequence ID" value="KAJ9115513.1"/>
    <property type="molecule type" value="Genomic_DNA"/>
</dbReference>